<dbReference type="KEGG" id="sre:PTSG_11818"/>
<dbReference type="EMBL" id="GL832957">
    <property type="protein sequence ID" value="EGD79009.1"/>
    <property type="molecule type" value="Genomic_DNA"/>
</dbReference>
<dbReference type="GeneID" id="16078561"/>
<gene>
    <name evidence="2" type="ORF">PTSG_11818</name>
</gene>
<dbReference type="AlphaFoldDB" id="F2TZI5"/>
<reference evidence="2" key="1">
    <citation type="submission" date="2009-08" db="EMBL/GenBank/DDBJ databases">
        <title>Annotation of Salpingoeca rosetta.</title>
        <authorList>
            <consortium name="The Broad Institute Genome Sequencing Platform"/>
            <person name="Russ C."/>
            <person name="Cuomo C."/>
            <person name="Burger G."/>
            <person name="Gray M.W."/>
            <person name="Holland P.W.H."/>
            <person name="King N."/>
            <person name="Lang F.B.F."/>
            <person name="Roger A.J."/>
            <person name="Ruiz-Trillo I."/>
            <person name="Young S.K."/>
            <person name="Zeng Q."/>
            <person name="Gargeya S."/>
            <person name="Alvarado L."/>
            <person name="Berlin A."/>
            <person name="Chapman S.B."/>
            <person name="Chen Z."/>
            <person name="Freedman E."/>
            <person name="Gellesch M."/>
            <person name="Goldberg J."/>
            <person name="Griggs A."/>
            <person name="Gujja S."/>
            <person name="Heilman E."/>
            <person name="Heiman D."/>
            <person name="Howarth C."/>
            <person name="Mehta T."/>
            <person name="Neiman D."/>
            <person name="Pearson M."/>
            <person name="Roberts A."/>
            <person name="Saif S."/>
            <person name="Shea T."/>
            <person name="Shenoy N."/>
            <person name="Sisk P."/>
            <person name="Stolte C."/>
            <person name="Sykes S."/>
            <person name="White J."/>
            <person name="Yandava C."/>
            <person name="Haas B."/>
            <person name="Nusbaum C."/>
            <person name="Birren B."/>
        </authorList>
    </citation>
    <scope>NUCLEOTIDE SEQUENCE [LARGE SCALE GENOMIC DNA]</scope>
    <source>
        <strain evidence="2">ATCC 50818</strain>
    </source>
</reference>
<dbReference type="InParanoid" id="F2TZI5"/>
<dbReference type="RefSeq" id="XP_004997965.1">
    <property type="nucleotide sequence ID" value="XM_004997908.1"/>
</dbReference>
<feature type="transmembrane region" description="Helical" evidence="1">
    <location>
        <begin position="82"/>
        <end position="106"/>
    </location>
</feature>
<evidence type="ECO:0000313" key="2">
    <source>
        <dbReference type="EMBL" id="EGD79009.1"/>
    </source>
</evidence>
<evidence type="ECO:0000256" key="1">
    <source>
        <dbReference type="SAM" id="Phobius"/>
    </source>
</evidence>
<keyword evidence="1" id="KW-1133">Transmembrane helix</keyword>
<evidence type="ECO:0000313" key="3">
    <source>
        <dbReference type="Proteomes" id="UP000007799"/>
    </source>
</evidence>
<proteinExistence type="predicted"/>
<protein>
    <submittedName>
        <fullName evidence="2">Uncharacterized protein</fullName>
    </submittedName>
</protein>
<sequence>MCVYVSVRMYVNPPPFMHGGFTLLPLGVRDFSRVCCSLGCVARSAVPHALLSSLVVQRHWLLTVSTPLFACTPPSFSSFVPFSVSVVVVVVVVVVVLCVALIAVLFGDSLCLLTFGLFVCVLIPPTCPQASNFDSDWREPPRQPYQPTNKTTHHTHTHLLSRTGFPPANTPHSFLFRLFWFLNPAPPPCLNVLCCARVCMCSWAFVCQK</sequence>
<dbReference type="Proteomes" id="UP000007799">
    <property type="component" value="Unassembled WGS sequence"/>
</dbReference>
<keyword evidence="1" id="KW-0472">Membrane</keyword>
<keyword evidence="1" id="KW-0812">Transmembrane</keyword>
<keyword evidence="3" id="KW-1185">Reference proteome</keyword>
<accession>F2TZI5</accession>
<name>F2TZI5_SALR5</name>
<organism evidence="3">
    <name type="scientific">Salpingoeca rosetta (strain ATCC 50818 / BSB-021)</name>
    <dbReference type="NCBI Taxonomy" id="946362"/>
    <lineage>
        <taxon>Eukaryota</taxon>
        <taxon>Choanoflagellata</taxon>
        <taxon>Craspedida</taxon>
        <taxon>Salpingoecidae</taxon>
        <taxon>Salpingoeca</taxon>
    </lineage>
</organism>